<organism evidence="2 3">
    <name type="scientific">[Clostridium] aminophilum</name>
    <dbReference type="NCBI Taxonomy" id="1526"/>
    <lineage>
        <taxon>Bacteria</taxon>
        <taxon>Bacillati</taxon>
        <taxon>Bacillota</taxon>
        <taxon>Clostridia</taxon>
        <taxon>Lachnospirales</taxon>
        <taxon>Lachnospiraceae</taxon>
    </lineage>
</organism>
<evidence type="ECO:0000256" key="1">
    <source>
        <dbReference type="SAM" id="MobiDB-lite"/>
    </source>
</evidence>
<feature type="region of interest" description="Disordered" evidence="1">
    <location>
        <begin position="235"/>
        <end position="279"/>
    </location>
</feature>
<dbReference type="OrthoDB" id="9881938at2"/>
<dbReference type="EMBL" id="FOIL01000031">
    <property type="protein sequence ID" value="SET66935.1"/>
    <property type="molecule type" value="Genomic_DNA"/>
</dbReference>
<dbReference type="RefSeq" id="WP_074649822.1">
    <property type="nucleotide sequence ID" value="NZ_FOIL01000031.1"/>
</dbReference>
<evidence type="ECO:0000313" key="3">
    <source>
        <dbReference type="Proteomes" id="UP000199820"/>
    </source>
</evidence>
<feature type="compositionally biased region" description="Polar residues" evidence="1">
    <location>
        <begin position="262"/>
        <end position="279"/>
    </location>
</feature>
<evidence type="ECO:0000313" key="2">
    <source>
        <dbReference type="EMBL" id="SET66935.1"/>
    </source>
</evidence>
<protein>
    <recommendedName>
        <fullName evidence="4">Protein kinase domain-containing protein</fullName>
    </recommendedName>
</protein>
<gene>
    <name evidence="2" type="ORF">SAMN04487771_103121</name>
</gene>
<feature type="compositionally biased region" description="Basic and acidic residues" evidence="1">
    <location>
        <begin position="235"/>
        <end position="260"/>
    </location>
</feature>
<dbReference type="AlphaFoldDB" id="A0A1I0G7Q2"/>
<reference evidence="2 3" key="1">
    <citation type="submission" date="2016-10" db="EMBL/GenBank/DDBJ databases">
        <authorList>
            <person name="de Groot N.N."/>
        </authorList>
    </citation>
    <scope>NUCLEOTIDE SEQUENCE [LARGE SCALE GENOMIC DNA]</scope>
    <source>
        <strain evidence="2 3">KH1P1</strain>
    </source>
</reference>
<name>A0A1I0G7Q2_9FIRM</name>
<dbReference type="STRING" id="1526.SAMN02910262_02540"/>
<accession>A0A1I0G7Q2</accession>
<dbReference type="Proteomes" id="UP000199820">
    <property type="component" value="Unassembled WGS sequence"/>
</dbReference>
<keyword evidence="3" id="KW-1185">Reference proteome</keyword>
<evidence type="ECO:0008006" key="4">
    <source>
        <dbReference type="Google" id="ProtNLM"/>
    </source>
</evidence>
<proteinExistence type="predicted"/>
<sequence>MGETNRELAVGYRKIRDYKSRTNTVYLAAPVATPGTLCVVKEFGDYREGELERLRYQAFPSGGYKVQTDLSGTIVTADLRVPKVIESTPMRLVLEYVSGKNLAKILRRQEALYNVSGLRDGWEEPWILLTEWVQKFYHKMHFVLDDLDLHNFIYIDCGDEPIMCRIDLEGGMVESRAEAIGTLLAEIEFYEQKRTPLCRKIQNLIVEHSLEFLNGKSPEDARKAALSRLEAERDRSEVDDSLRGDNRTERAERAERKAGEETQTTCRFEFEAQNSDGTTSSLWKSFFRKIPKKQKSTVG</sequence>